<dbReference type="Pfam" id="PF08281">
    <property type="entry name" value="Sigma70_r4_2"/>
    <property type="match status" value="1"/>
</dbReference>
<dbReference type="EMBL" id="PXYK01000012">
    <property type="protein sequence ID" value="PSJ59161.1"/>
    <property type="molecule type" value="Genomic_DNA"/>
</dbReference>
<dbReference type="Pfam" id="PF04542">
    <property type="entry name" value="Sigma70_r2"/>
    <property type="match status" value="1"/>
</dbReference>
<dbReference type="InterPro" id="IPR013249">
    <property type="entry name" value="RNA_pol_sigma70_r4_t2"/>
</dbReference>
<dbReference type="PANTHER" id="PTHR43133:SF63">
    <property type="entry name" value="RNA POLYMERASE SIGMA FACTOR FECI-RELATED"/>
    <property type="match status" value="1"/>
</dbReference>
<dbReference type="OrthoDB" id="9794372at2"/>
<feature type="domain" description="RNA polymerase sigma factor 70 region 4 type 2" evidence="6">
    <location>
        <begin position="109"/>
        <end position="161"/>
    </location>
</feature>
<evidence type="ECO:0000256" key="2">
    <source>
        <dbReference type="ARBA" id="ARBA00023015"/>
    </source>
</evidence>
<comment type="caution">
    <text evidence="7">The sequence shown here is derived from an EMBL/GenBank/DDBJ whole genome shotgun (WGS) entry which is preliminary data.</text>
</comment>
<dbReference type="SUPFAM" id="SSF88946">
    <property type="entry name" value="Sigma2 domain of RNA polymerase sigma factors"/>
    <property type="match status" value="1"/>
</dbReference>
<proteinExistence type="inferred from homology"/>
<dbReference type="GO" id="GO:0006352">
    <property type="term" value="P:DNA-templated transcription initiation"/>
    <property type="evidence" value="ECO:0007669"/>
    <property type="project" value="InterPro"/>
</dbReference>
<dbReference type="InterPro" id="IPR013324">
    <property type="entry name" value="RNA_pol_sigma_r3/r4-like"/>
</dbReference>
<dbReference type="GO" id="GO:0003677">
    <property type="term" value="F:DNA binding"/>
    <property type="evidence" value="ECO:0007669"/>
    <property type="project" value="InterPro"/>
</dbReference>
<dbReference type="RefSeq" id="WP_106772845.1">
    <property type="nucleotide sequence ID" value="NZ_PXYK01000012.1"/>
</dbReference>
<evidence type="ECO:0000259" key="5">
    <source>
        <dbReference type="Pfam" id="PF04542"/>
    </source>
</evidence>
<dbReference type="Gene3D" id="1.10.1740.10">
    <property type="match status" value="1"/>
</dbReference>
<dbReference type="Gene3D" id="1.10.10.10">
    <property type="entry name" value="Winged helix-like DNA-binding domain superfamily/Winged helix DNA-binding domain"/>
    <property type="match status" value="1"/>
</dbReference>
<sequence length="171" mass="19672">MPATLTSIFLLHRRSLIWSVLRIVRDPHIAEDVAQEAYLRTRKAIERQPIEHVEAFLHQTARNLALDHQRRKRTRGEVEADGFGEREIADIPADLPSQEDTVIERQRLQLFQEALAGLPERARTVIVLSRIEEWPNRKIAAFLGVSERTVFNDLKLAMAHCRAALARPDRS</sequence>
<evidence type="ECO:0000256" key="3">
    <source>
        <dbReference type="ARBA" id="ARBA00023082"/>
    </source>
</evidence>
<evidence type="ECO:0000256" key="1">
    <source>
        <dbReference type="ARBA" id="ARBA00010641"/>
    </source>
</evidence>
<dbReference type="SUPFAM" id="SSF88659">
    <property type="entry name" value="Sigma3 and sigma4 domains of RNA polymerase sigma factors"/>
    <property type="match status" value="1"/>
</dbReference>
<keyword evidence="2" id="KW-0805">Transcription regulation</keyword>
<accession>A0A2P7S9P8</accession>
<keyword evidence="3" id="KW-0731">Sigma factor</keyword>
<evidence type="ECO:0000259" key="6">
    <source>
        <dbReference type="Pfam" id="PF08281"/>
    </source>
</evidence>
<dbReference type="InterPro" id="IPR039425">
    <property type="entry name" value="RNA_pol_sigma-70-like"/>
</dbReference>
<dbReference type="InterPro" id="IPR013325">
    <property type="entry name" value="RNA_pol_sigma_r2"/>
</dbReference>
<gene>
    <name evidence="7" type="ORF">C7I84_14180</name>
</gene>
<organism evidence="7 8">
    <name type="scientific">Kumtagia ephedrae</name>
    <dbReference type="NCBI Taxonomy" id="2116701"/>
    <lineage>
        <taxon>Bacteria</taxon>
        <taxon>Pseudomonadati</taxon>
        <taxon>Pseudomonadota</taxon>
        <taxon>Alphaproteobacteria</taxon>
        <taxon>Hyphomicrobiales</taxon>
        <taxon>Phyllobacteriaceae</taxon>
        <taxon>Kumtagia</taxon>
    </lineage>
</organism>
<comment type="similarity">
    <text evidence="1">Belongs to the sigma-70 factor family. ECF subfamily.</text>
</comment>
<dbReference type="Proteomes" id="UP000241229">
    <property type="component" value="Unassembled WGS sequence"/>
</dbReference>
<evidence type="ECO:0000313" key="7">
    <source>
        <dbReference type="EMBL" id="PSJ59161.1"/>
    </source>
</evidence>
<dbReference type="PANTHER" id="PTHR43133">
    <property type="entry name" value="RNA POLYMERASE ECF-TYPE SIGMA FACTO"/>
    <property type="match status" value="1"/>
</dbReference>
<dbReference type="InterPro" id="IPR036388">
    <property type="entry name" value="WH-like_DNA-bd_sf"/>
</dbReference>
<dbReference type="InterPro" id="IPR014284">
    <property type="entry name" value="RNA_pol_sigma-70_dom"/>
</dbReference>
<evidence type="ECO:0000313" key="8">
    <source>
        <dbReference type="Proteomes" id="UP000241229"/>
    </source>
</evidence>
<dbReference type="NCBIfam" id="TIGR02937">
    <property type="entry name" value="sigma70-ECF"/>
    <property type="match status" value="1"/>
</dbReference>
<keyword evidence="4" id="KW-0804">Transcription</keyword>
<name>A0A2P7S9P8_9HYPH</name>
<dbReference type="InterPro" id="IPR007627">
    <property type="entry name" value="RNA_pol_sigma70_r2"/>
</dbReference>
<feature type="domain" description="RNA polymerase sigma-70 region 2" evidence="5">
    <location>
        <begin position="11"/>
        <end position="73"/>
    </location>
</feature>
<protein>
    <submittedName>
        <fullName evidence="7">RNA polymerase subunit sigma-70</fullName>
    </submittedName>
</protein>
<keyword evidence="8" id="KW-1185">Reference proteome</keyword>
<evidence type="ECO:0000256" key="4">
    <source>
        <dbReference type="ARBA" id="ARBA00023163"/>
    </source>
</evidence>
<dbReference type="GO" id="GO:0016987">
    <property type="term" value="F:sigma factor activity"/>
    <property type="evidence" value="ECO:0007669"/>
    <property type="project" value="UniProtKB-KW"/>
</dbReference>
<dbReference type="AlphaFoldDB" id="A0A2P7S9P8"/>
<reference evidence="7 8" key="1">
    <citation type="submission" date="2018-03" db="EMBL/GenBank/DDBJ databases">
        <title>The draft genome of Mesorhizobium sp. 6GN-30.</title>
        <authorList>
            <person name="Liu L."/>
            <person name="Li L."/>
            <person name="Wang T."/>
            <person name="Zhang X."/>
            <person name="Liang L."/>
        </authorList>
    </citation>
    <scope>NUCLEOTIDE SEQUENCE [LARGE SCALE GENOMIC DNA]</scope>
    <source>
        <strain evidence="7 8">6GN30</strain>
    </source>
</reference>